<dbReference type="Proteomes" id="UP000059680">
    <property type="component" value="Chromosome 11"/>
</dbReference>
<name>A0A0P0Y4J3_ORYSJ</name>
<reference evidence="2 3" key="3">
    <citation type="journal article" date="2013" name="Rice">
        <title>Improvement of the Oryza sativa Nipponbare reference genome using next generation sequence and optical map data.</title>
        <authorList>
            <person name="Kawahara Y."/>
            <person name="de la Bastide M."/>
            <person name="Hamilton J.P."/>
            <person name="Kanamori H."/>
            <person name="McCombie W.R."/>
            <person name="Ouyang S."/>
            <person name="Schwartz D.C."/>
            <person name="Tanaka T."/>
            <person name="Wu J."/>
            <person name="Zhou S."/>
            <person name="Childs K.L."/>
            <person name="Davidson R.M."/>
            <person name="Lin H."/>
            <person name="Quesada-Ocampo L."/>
            <person name="Vaillancourt B."/>
            <person name="Sakai H."/>
            <person name="Lee S.S."/>
            <person name="Kim J."/>
            <person name="Numa H."/>
            <person name="Itoh T."/>
            <person name="Buell C.R."/>
            <person name="Matsumoto T."/>
        </authorList>
    </citation>
    <scope>NUCLEOTIDE SEQUENCE [LARGE SCALE GENOMIC DNA]</scope>
    <source>
        <strain evidence="3">cv. Nipponbare</strain>
    </source>
</reference>
<dbReference type="AlphaFoldDB" id="A0A0P0Y4J3"/>
<proteinExistence type="predicted"/>
<reference evidence="3" key="1">
    <citation type="journal article" date="2005" name="Nature">
        <title>The map-based sequence of the rice genome.</title>
        <authorList>
            <consortium name="International rice genome sequencing project (IRGSP)"/>
            <person name="Matsumoto T."/>
            <person name="Wu J."/>
            <person name="Kanamori H."/>
            <person name="Katayose Y."/>
            <person name="Fujisawa M."/>
            <person name="Namiki N."/>
            <person name="Mizuno H."/>
            <person name="Yamamoto K."/>
            <person name="Antonio B.A."/>
            <person name="Baba T."/>
            <person name="Sakata K."/>
            <person name="Nagamura Y."/>
            <person name="Aoki H."/>
            <person name="Arikawa K."/>
            <person name="Arita K."/>
            <person name="Bito T."/>
            <person name="Chiden Y."/>
            <person name="Fujitsuka N."/>
            <person name="Fukunaka R."/>
            <person name="Hamada M."/>
            <person name="Harada C."/>
            <person name="Hayashi A."/>
            <person name="Hijishita S."/>
            <person name="Honda M."/>
            <person name="Hosokawa S."/>
            <person name="Ichikawa Y."/>
            <person name="Idonuma A."/>
            <person name="Iijima M."/>
            <person name="Ikeda M."/>
            <person name="Ikeno M."/>
            <person name="Ito K."/>
            <person name="Ito S."/>
            <person name="Ito T."/>
            <person name="Ito Y."/>
            <person name="Ito Y."/>
            <person name="Iwabuchi A."/>
            <person name="Kamiya K."/>
            <person name="Karasawa W."/>
            <person name="Kurita K."/>
            <person name="Katagiri S."/>
            <person name="Kikuta A."/>
            <person name="Kobayashi H."/>
            <person name="Kobayashi N."/>
            <person name="Machita K."/>
            <person name="Maehara T."/>
            <person name="Masukawa M."/>
            <person name="Mizubayashi T."/>
            <person name="Mukai Y."/>
            <person name="Nagasaki H."/>
            <person name="Nagata Y."/>
            <person name="Naito S."/>
            <person name="Nakashima M."/>
            <person name="Nakama Y."/>
            <person name="Nakamichi Y."/>
            <person name="Nakamura M."/>
            <person name="Meguro A."/>
            <person name="Negishi M."/>
            <person name="Ohta I."/>
            <person name="Ohta T."/>
            <person name="Okamoto M."/>
            <person name="Ono N."/>
            <person name="Saji S."/>
            <person name="Sakaguchi M."/>
            <person name="Sakai K."/>
            <person name="Shibata M."/>
            <person name="Shimokawa T."/>
            <person name="Song J."/>
            <person name="Takazaki Y."/>
            <person name="Terasawa K."/>
            <person name="Tsugane M."/>
            <person name="Tsuji K."/>
            <person name="Ueda S."/>
            <person name="Waki K."/>
            <person name="Yamagata H."/>
            <person name="Yamamoto M."/>
            <person name="Yamamoto S."/>
            <person name="Yamane H."/>
            <person name="Yoshiki S."/>
            <person name="Yoshihara R."/>
            <person name="Yukawa K."/>
            <person name="Zhong H."/>
            <person name="Yano M."/>
            <person name="Yuan Q."/>
            <person name="Ouyang S."/>
            <person name="Liu J."/>
            <person name="Jones K.M."/>
            <person name="Gansberger K."/>
            <person name="Moffat K."/>
            <person name="Hill J."/>
            <person name="Bera J."/>
            <person name="Fadrosh D."/>
            <person name="Jin S."/>
            <person name="Johri S."/>
            <person name="Kim M."/>
            <person name="Overton L."/>
            <person name="Reardon M."/>
            <person name="Tsitrin T."/>
            <person name="Vuong H."/>
            <person name="Weaver B."/>
            <person name="Ciecko A."/>
            <person name="Tallon L."/>
            <person name="Jackson J."/>
            <person name="Pai G."/>
            <person name="Aken S.V."/>
            <person name="Utterback T."/>
            <person name="Reidmuller S."/>
            <person name="Feldblyum T."/>
            <person name="Hsiao J."/>
            <person name="Zismann V."/>
            <person name="Iobst S."/>
            <person name="de Vazeille A.R."/>
            <person name="Buell C.R."/>
            <person name="Ying K."/>
            <person name="Li Y."/>
            <person name="Lu T."/>
            <person name="Huang Y."/>
            <person name="Zhao Q."/>
            <person name="Feng Q."/>
            <person name="Zhang L."/>
            <person name="Zhu J."/>
            <person name="Weng Q."/>
            <person name="Mu J."/>
            <person name="Lu Y."/>
            <person name="Fan D."/>
            <person name="Liu Y."/>
            <person name="Guan J."/>
            <person name="Zhang Y."/>
            <person name="Yu S."/>
            <person name="Liu X."/>
            <person name="Zhang Y."/>
            <person name="Hong G."/>
            <person name="Han B."/>
            <person name="Choisne N."/>
            <person name="Demange N."/>
            <person name="Orjeda G."/>
            <person name="Samain S."/>
            <person name="Cattolico L."/>
            <person name="Pelletier E."/>
            <person name="Couloux A."/>
            <person name="Segurens B."/>
            <person name="Wincker P."/>
            <person name="D'Hont A."/>
            <person name="Scarpelli C."/>
            <person name="Weissenbach J."/>
            <person name="Salanoubat M."/>
            <person name="Quetier F."/>
            <person name="Yu Y."/>
            <person name="Kim H.R."/>
            <person name="Rambo T."/>
            <person name="Currie J."/>
            <person name="Collura K."/>
            <person name="Luo M."/>
            <person name="Yang T."/>
            <person name="Ammiraju J.S.S."/>
            <person name="Engler F."/>
            <person name="Soderlund C."/>
            <person name="Wing R.A."/>
            <person name="Palmer L.E."/>
            <person name="de la Bastide M."/>
            <person name="Spiegel L."/>
            <person name="Nascimento L."/>
            <person name="Zutavern T."/>
            <person name="O'Shaughnessy A."/>
            <person name="Dike S."/>
            <person name="Dedhia N."/>
            <person name="Preston R."/>
            <person name="Balija V."/>
            <person name="McCombie W.R."/>
            <person name="Chow T."/>
            <person name="Chen H."/>
            <person name="Chung M."/>
            <person name="Chen C."/>
            <person name="Shaw J."/>
            <person name="Wu H."/>
            <person name="Hsiao K."/>
            <person name="Chao Y."/>
            <person name="Chu M."/>
            <person name="Cheng C."/>
            <person name="Hour A."/>
            <person name="Lee P."/>
            <person name="Lin S."/>
            <person name="Lin Y."/>
            <person name="Liou J."/>
            <person name="Liu S."/>
            <person name="Hsing Y."/>
            <person name="Raghuvanshi S."/>
            <person name="Mohanty A."/>
            <person name="Bharti A.K."/>
            <person name="Gaur A."/>
            <person name="Gupta V."/>
            <person name="Kumar D."/>
            <person name="Ravi V."/>
            <person name="Vij S."/>
            <person name="Kapur A."/>
            <person name="Khurana P."/>
            <person name="Khurana P."/>
            <person name="Khurana J.P."/>
            <person name="Tyagi A.K."/>
            <person name="Gaikwad K."/>
            <person name="Singh A."/>
            <person name="Dalal V."/>
            <person name="Srivastava S."/>
            <person name="Dixit A."/>
            <person name="Pal A.K."/>
            <person name="Ghazi I.A."/>
            <person name="Yadav M."/>
            <person name="Pandit A."/>
            <person name="Bhargava A."/>
            <person name="Sureshbabu K."/>
            <person name="Batra K."/>
            <person name="Sharma T.R."/>
            <person name="Mohapatra T."/>
            <person name="Singh N.K."/>
            <person name="Messing J."/>
            <person name="Nelson A.B."/>
            <person name="Fuks G."/>
            <person name="Kavchok S."/>
            <person name="Keizer G."/>
            <person name="Linton E."/>
            <person name="Llaca V."/>
            <person name="Song R."/>
            <person name="Tanyolac B."/>
            <person name="Young S."/>
            <person name="Ho-Il K."/>
            <person name="Hahn J.H."/>
            <person name="Sangsakoo G."/>
            <person name="Vanavichit A."/>
            <person name="de Mattos Luiz.A.T."/>
            <person name="Zimmer P.D."/>
            <person name="Malone G."/>
            <person name="Dellagostin O."/>
            <person name="de Oliveira A.C."/>
            <person name="Bevan M."/>
            <person name="Bancroft I."/>
            <person name="Minx P."/>
            <person name="Cordum H."/>
            <person name="Wilson R."/>
            <person name="Cheng Z."/>
            <person name="Jin W."/>
            <person name="Jiang J."/>
            <person name="Leong S.A."/>
            <person name="Iwama H."/>
            <person name="Gojobori T."/>
            <person name="Itoh T."/>
            <person name="Niimura Y."/>
            <person name="Fujii Y."/>
            <person name="Habara T."/>
            <person name="Sakai H."/>
            <person name="Sato Y."/>
            <person name="Wilson G."/>
            <person name="Kumar K."/>
            <person name="McCouch S."/>
            <person name="Juretic N."/>
            <person name="Hoen D."/>
            <person name="Wright S."/>
            <person name="Bruskiewich R."/>
            <person name="Bureau T."/>
            <person name="Miyao A."/>
            <person name="Hirochika H."/>
            <person name="Nishikawa T."/>
            <person name="Kadowaki K."/>
            <person name="Sugiura M."/>
            <person name="Burr B."/>
            <person name="Sasaki T."/>
        </authorList>
    </citation>
    <scope>NUCLEOTIDE SEQUENCE [LARGE SCALE GENOMIC DNA]</scope>
    <source>
        <strain evidence="3">cv. Nipponbare</strain>
    </source>
</reference>
<dbReference type="PaxDb" id="39947-A0A0P0Y4J3"/>
<feature type="region of interest" description="Disordered" evidence="1">
    <location>
        <begin position="183"/>
        <end position="211"/>
    </location>
</feature>
<evidence type="ECO:0000313" key="3">
    <source>
        <dbReference type="Proteomes" id="UP000059680"/>
    </source>
</evidence>
<dbReference type="EMBL" id="AP014967">
    <property type="protein sequence ID" value="BAT14947.1"/>
    <property type="molecule type" value="Genomic_DNA"/>
</dbReference>
<accession>A0A0P0Y4J3</accession>
<protein>
    <submittedName>
        <fullName evidence="2">Os11g0631450 protein</fullName>
    </submittedName>
</protein>
<dbReference type="Gramene" id="Os11t0631450-01">
    <property type="protein sequence ID" value="Os11t0631450-01"/>
    <property type="gene ID" value="Os11g0631450"/>
</dbReference>
<sequence>MLESIAAFDGLHVGRQPDEPEHHLLEVMAAVLLRQRQRRRHRAGAEALRQLPLAHQLQPRQVVLVRRHQQVLRHDRRRVGVAVAGDVELARRQLVGVDEVEERPEHVGAHVVDADHRGAAIALRGLLHRAEQLRLEDKRPRGEHVAVRGERRLLAVADVAADDDRHVGGVRVAEEVAEVPAERRRRRLHGDDERGALDGDVAPDGEPVVPDAPWRHVQLLRRDEALEAEAGVRPERAPEPAGDLRLRRRRRVAVARDKVDLHVGVEADVDAADAVDEDGDMAGGGLAVPVGVVPDPPWLAAGDELGGRDVRPVLRRLLGLGVAVDADIVAHPLDLADDGASSRRVS</sequence>
<evidence type="ECO:0000256" key="1">
    <source>
        <dbReference type="SAM" id="MobiDB-lite"/>
    </source>
</evidence>
<organism evidence="2 3">
    <name type="scientific">Oryza sativa subsp. japonica</name>
    <name type="common">Rice</name>
    <dbReference type="NCBI Taxonomy" id="39947"/>
    <lineage>
        <taxon>Eukaryota</taxon>
        <taxon>Viridiplantae</taxon>
        <taxon>Streptophyta</taxon>
        <taxon>Embryophyta</taxon>
        <taxon>Tracheophyta</taxon>
        <taxon>Spermatophyta</taxon>
        <taxon>Magnoliopsida</taxon>
        <taxon>Liliopsida</taxon>
        <taxon>Poales</taxon>
        <taxon>Poaceae</taxon>
        <taxon>BOP clade</taxon>
        <taxon>Oryzoideae</taxon>
        <taxon>Oryzeae</taxon>
        <taxon>Oryzinae</taxon>
        <taxon>Oryza</taxon>
        <taxon>Oryza sativa</taxon>
    </lineage>
</organism>
<keyword evidence="3" id="KW-1185">Reference proteome</keyword>
<reference evidence="2 3" key="2">
    <citation type="journal article" date="2013" name="Plant Cell Physiol.">
        <title>Rice Annotation Project Database (RAP-DB): an integrative and interactive database for rice genomics.</title>
        <authorList>
            <person name="Sakai H."/>
            <person name="Lee S.S."/>
            <person name="Tanaka T."/>
            <person name="Numa H."/>
            <person name="Kim J."/>
            <person name="Kawahara Y."/>
            <person name="Wakimoto H."/>
            <person name="Yang C.C."/>
            <person name="Iwamoto M."/>
            <person name="Abe T."/>
            <person name="Yamada Y."/>
            <person name="Muto A."/>
            <person name="Inokuchi H."/>
            <person name="Ikemura T."/>
            <person name="Matsumoto T."/>
            <person name="Sasaki T."/>
            <person name="Itoh T."/>
        </authorList>
    </citation>
    <scope>NUCLEOTIDE SEQUENCE [LARGE SCALE GENOMIC DNA]</scope>
    <source>
        <strain evidence="3">cv. Nipponbare</strain>
    </source>
</reference>
<evidence type="ECO:0000313" key="2">
    <source>
        <dbReference type="EMBL" id="BAT14947.1"/>
    </source>
</evidence>
<dbReference type="InParanoid" id="A0A0P0Y4J3"/>
<gene>
    <name evidence="2" type="ordered locus">Os11g0631450</name>
    <name evidence="2" type="ORF">OSNPB_110631450</name>
</gene>